<name>A0A0V0YGL5_TRIPS</name>
<gene>
    <name evidence="1" type="ORF">T4E_2913</name>
</gene>
<proteinExistence type="predicted"/>
<comment type="caution">
    <text evidence="1">The sequence shown here is derived from an EMBL/GenBank/DDBJ whole genome shotgun (WGS) entry which is preliminary data.</text>
</comment>
<accession>A0A0V0YGL5</accession>
<dbReference type="AlphaFoldDB" id="A0A0V0YGL5"/>
<protein>
    <submittedName>
        <fullName evidence="1">Uncharacterized protein</fullName>
    </submittedName>
</protein>
<dbReference type="EMBL" id="JYDU01000016">
    <property type="protein sequence ID" value="KRX99106.1"/>
    <property type="molecule type" value="Genomic_DNA"/>
</dbReference>
<organism evidence="1 2">
    <name type="scientific">Trichinella pseudospiralis</name>
    <name type="common">Parasitic roundworm</name>
    <dbReference type="NCBI Taxonomy" id="6337"/>
    <lineage>
        <taxon>Eukaryota</taxon>
        <taxon>Metazoa</taxon>
        <taxon>Ecdysozoa</taxon>
        <taxon>Nematoda</taxon>
        <taxon>Enoplea</taxon>
        <taxon>Dorylaimia</taxon>
        <taxon>Trichinellida</taxon>
        <taxon>Trichinellidae</taxon>
        <taxon>Trichinella</taxon>
    </lineage>
</organism>
<evidence type="ECO:0000313" key="1">
    <source>
        <dbReference type="EMBL" id="KRX99106.1"/>
    </source>
</evidence>
<reference evidence="1 2" key="1">
    <citation type="submission" date="2015-01" db="EMBL/GenBank/DDBJ databases">
        <title>Evolution of Trichinella species and genotypes.</title>
        <authorList>
            <person name="Korhonen P.K."/>
            <person name="Edoardo P."/>
            <person name="Giuseppe L.R."/>
            <person name="Gasser R.B."/>
        </authorList>
    </citation>
    <scope>NUCLEOTIDE SEQUENCE [LARGE SCALE GENOMIC DNA]</scope>
    <source>
        <strain evidence="1">ISS141</strain>
    </source>
</reference>
<evidence type="ECO:0000313" key="2">
    <source>
        <dbReference type="Proteomes" id="UP000054815"/>
    </source>
</evidence>
<dbReference type="Proteomes" id="UP000054815">
    <property type="component" value="Unassembled WGS sequence"/>
</dbReference>
<sequence>MASPTLSVASLLTAYLTLHDLFLDLNQLFRQLMCLSERRRLPQAEISVQFLGRQVEDGETDQFAFCLPGFLSNFSHSTSEFSERLVLSRARFTEAYLQPDHRHVVVKDVYEATSMLQPENIPC</sequence>